<dbReference type="EMBL" id="JAAKZV010000109">
    <property type="protein sequence ID" value="NGN66754.1"/>
    <property type="molecule type" value="Genomic_DNA"/>
</dbReference>
<dbReference type="InterPro" id="IPR038607">
    <property type="entry name" value="PhoD-like_sf"/>
</dbReference>
<proteinExistence type="predicted"/>
<protein>
    <submittedName>
        <fullName evidence="3">Alkaline phosphatase</fullName>
    </submittedName>
</protein>
<dbReference type="InterPro" id="IPR018946">
    <property type="entry name" value="PhoD-like_MPP"/>
</dbReference>
<dbReference type="InterPro" id="IPR032093">
    <property type="entry name" value="PhoD_N"/>
</dbReference>
<evidence type="ECO:0000313" key="3">
    <source>
        <dbReference type="EMBL" id="NGN66754.1"/>
    </source>
</evidence>
<dbReference type="Pfam" id="PF09423">
    <property type="entry name" value="PhoD"/>
    <property type="match status" value="1"/>
</dbReference>
<dbReference type="InterPro" id="IPR029052">
    <property type="entry name" value="Metallo-depent_PP-like"/>
</dbReference>
<dbReference type="CDD" id="cd07389">
    <property type="entry name" value="MPP_PhoD"/>
    <property type="match status" value="1"/>
</dbReference>
<dbReference type="Gene3D" id="3.60.21.70">
    <property type="entry name" value="PhoD-like phosphatase"/>
    <property type="match status" value="1"/>
</dbReference>
<gene>
    <name evidence="3" type="ORF">G5C51_22970</name>
</gene>
<accession>A0A6G4U3L2</accession>
<evidence type="ECO:0000259" key="1">
    <source>
        <dbReference type="Pfam" id="PF09423"/>
    </source>
</evidence>
<evidence type="ECO:0000313" key="4">
    <source>
        <dbReference type="Proteomes" id="UP000481583"/>
    </source>
</evidence>
<organism evidence="3 4">
    <name type="scientific">Streptomyces coryli</name>
    <dbReference type="NCBI Taxonomy" id="1128680"/>
    <lineage>
        <taxon>Bacteria</taxon>
        <taxon>Bacillati</taxon>
        <taxon>Actinomycetota</taxon>
        <taxon>Actinomycetes</taxon>
        <taxon>Kitasatosporales</taxon>
        <taxon>Streptomycetaceae</taxon>
        <taxon>Streptomyces</taxon>
    </lineage>
</organism>
<dbReference type="SUPFAM" id="SSF56300">
    <property type="entry name" value="Metallo-dependent phosphatases"/>
    <property type="match status" value="1"/>
</dbReference>
<dbReference type="AlphaFoldDB" id="A0A6G4U3L2"/>
<comment type="caution">
    <text evidence="3">The sequence shown here is derived from an EMBL/GenBank/DDBJ whole genome shotgun (WGS) entry which is preliminary data.</text>
</comment>
<feature type="domain" description="PhoD-like phosphatase metallophosphatase" evidence="1">
    <location>
        <begin position="120"/>
        <end position="461"/>
    </location>
</feature>
<reference evidence="3 4" key="1">
    <citation type="submission" date="2020-02" db="EMBL/GenBank/DDBJ databases">
        <title>Whole-genome analyses of novel actinobacteria.</title>
        <authorList>
            <person name="Sahin N."/>
        </authorList>
    </citation>
    <scope>NUCLEOTIDE SEQUENCE [LARGE SCALE GENOMIC DNA]</scope>
    <source>
        <strain evidence="3 4">A7024</strain>
    </source>
</reference>
<dbReference type="PANTHER" id="PTHR43606">
    <property type="entry name" value="PHOSPHATASE, PUTATIVE (AFU_ORTHOLOGUE AFUA_6G08710)-RELATED"/>
    <property type="match status" value="1"/>
</dbReference>
<dbReference type="InterPro" id="IPR052900">
    <property type="entry name" value="Phospholipid_Metab_Enz"/>
</dbReference>
<dbReference type="Gene3D" id="2.60.40.380">
    <property type="entry name" value="Purple acid phosphatase-like, N-terminal"/>
    <property type="match status" value="1"/>
</dbReference>
<sequence length="493" mass="54959">MQAIGTDPFTLGVASGDPLPDSVVLWTRLAPEPYRSGGGLPAEAFAVGWELAEDDGFQTLVAQGEVTASPEDNHTVHVEVAGLEAGRPYWYRFRADTWTSPPGRTRTAPPRDSRPARLRFGLASCQAYYHGYFTAFRHLADADLDAVVHLGDYLYEYAVNSKAGDRNYTDRVLPSVFNREAMTLDDYRLRYALYKSDPDLRAAHAAHPFIVTWDDHEVENNYAGPYDQTGSPPEQFLARRAAAYRAFWENMPLRERHRPVGPDMDLYRRLHFGTLAQLDLLDARQYRSDQAYGDGWKRPGPESADPARTMTGEAQERWLLDGWHASDALWNVLAQPVVFARRRDRGDAAYLVNMDAWDGYPASRERLLAGAQEAALDNLVVLGGDVHVHCALDIKRDFDDAASPVMAAELIVTSVSSDRDGADRLPLWDAMQAANPHLRFYNGRRGYVILDLDDQRARADFHTLPYVTAPGAPVTTAASFTIEAGQPGLRPLP</sequence>
<keyword evidence="4" id="KW-1185">Reference proteome</keyword>
<evidence type="ECO:0000259" key="2">
    <source>
        <dbReference type="Pfam" id="PF16655"/>
    </source>
</evidence>
<feature type="domain" description="Phospholipase D N-terminal" evidence="2">
    <location>
        <begin position="11"/>
        <end position="107"/>
    </location>
</feature>
<name>A0A6G4U3L2_9ACTN</name>
<dbReference type="Pfam" id="PF16655">
    <property type="entry name" value="PhoD_N"/>
    <property type="match status" value="1"/>
</dbReference>
<dbReference type="PANTHER" id="PTHR43606:SF2">
    <property type="entry name" value="ALKALINE PHOSPHATASE FAMILY PROTEIN (AFU_ORTHOLOGUE AFUA_5G03860)"/>
    <property type="match status" value="1"/>
</dbReference>
<dbReference type="Proteomes" id="UP000481583">
    <property type="component" value="Unassembled WGS sequence"/>
</dbReference>